<organism evidence="1 2">
    <name type="scientific">Trifolium medium</name>
    <dbReference type="NCBI Taxonomy" id="97028"/>
    <lineage>
        <taxon>Eukaryota</taxon>
        <taxon>Viridiplantae</taxon>
        <taxon>Streptophyta</taxon>
        <taxon>Embryophyta</taxon>
        <taxon>Tracheophyta</taxon>
        <taxon>Spermatophyta</taxon>
        <taxon>Magnoliopsida</taxon>
        <taxon>eudicotyledons</taxon>
        <taxon>Gunneridae</taxon>
        <taxon>Pentapetalae</taxon>
        <taxon>rosids</taxon>
        <taxon>fabids</taxon>
        <taxon>Fabales</taxon>
        <taxon>Fabaceae</taxon>
        <taxon>Papilionoideae</taxon>
        <taxon>50 kb inversion clade</taxon>
        <taxon>NPAAA clade</taxon>
        <taxon>Hologalegina</taxon>
        <taxon>IRL clade</taxon>
        <taxon>Trifolieae</taxon>
        <taxon>Trifolium</taxon>
    </lineage>
</organism>
<comment type="caution">
    <text evidence="1">The sequence shown here is derived from an EMBL/GenBank/DDBJ whole genome shotgun (WGS) entry which is preliminary data.</text>
</comment>
<evidence type="ECO:0000313" key="2">
    <source>
        <dbReference type="Proteomes" id="UP000265520"/>
    </source>
</evidence>
<proteinExistence type="predicted"/>
<reference evidence="1 2" key="1">
    <citation type="journal article" date="2018" name="Front. Plant Sci.">
        <title>Red Clover (Trifolium pratense) and Zigzag Clover (T. medium) - A Picture of Genomic Similarities and Differences.</title>
        <authorList>
            <person name="Dluhosova J."/>
            <person name="Istvanek J."/>
            <person name="Nedelnik J."/>
            <person name="Repkova J."/>
        </authorList>
    </citation>
    <scope>NUCLEOTIDE SEQUENCE [LARGE SCALE GENOMIC DNA]</scope>
    <source>
        <strain evidence="2">cv. 10/8</strain>
        <tissue evidence="1">Leaf</tissue>
    </source>
</reference>
<dbReference type="AlphaFoldDB" id="A0A392QRH9"/>
<accession>A0A392QRH9</accession>
<evidence type="ECO:0000313" key="1">
    <source>
        <dbReference type="EMBL" id="MCI26126.1"/>
    </source>
</evidence>
<dbReference type="Proteomes" id="UP000265520">
    <property type="component" value="Unassembled WGS sequence"/>
</dbReference>
<name>A0A392QRH9_9FABA</name>
<dbReference type="EMBL" id="LXQA010151462">
    <property type="protein sequence ID" value="MCI26126.1"/>
    <property type="molecule type" value="Genomic_DNA"/>
</dbReference>
<sequence>MKITMEELEEALAELEMKEEKPCPDLDMTDIKIEDLWVRRWGRFHKVAVRSKFGVNKIEIKKPPKPDLKIKFRKIIDSSKQPAEVKLINIPREPKVEVNKKMSCMKGDTPREWDLCYAFFKEQQINGEKSEALVKARIESKRTYPPE</sequence>
<keyword evidence="2" id="KW-1185">Reference proteome</keyword>
<protein>
    <submittedName>
        <fullName evidence="1">Uncharacterized protein</fullName>
    </submittedName>
</protein>